<dbReference type="GO" id="GO:0071949">
    <property type="term" value="F:FAD binding"/>
    <property type="evidence" value="ECO:0007669"/>
    <property type="project" value="InterPro"/>
</dbReference>
<dbReference type="InterPro" id="IPR050562">
    <property type="entry name" value="FAD_mOase_fung"/>
</dbReference>
<name>A0A9P6JD12_MORAP</name>
<evidence type="ECO:0000256" key="2">
    <source>
        <dbReference type="ARBA" id="ARBA00022630"/>
    </source>
</evidence>
<evidence type="ECO:0000256" key="4">
    <source>
        <dbReference type="ARBA" id="ARBA00023002"/>
    </source>
</evidence>
<comment type="similarity">
    <text evidence="1">Belongs to the paxM FAD-dependent monooxygenase family.</text>
</comment>
<dbReference type="GO" id="GO:0004497">
    <property type="term" value="F:monooxygenase activity"/>
    <property type="evidence" value="ECO:0007669"/>
    <property type="project" value="InterPro"/>
</dbReference>
<evidence type="ECO:0000313" key="7">
    <source>
        <dbReference type="Proteomes" id="UP000738359"/>
    </source>
</evidence>
<keyword evidence="2" id="KW-0285">Flavoprotein</keyword>
<dbReference type="SUPFAM" id="SSF51905">
    <property type="entry name" value="FAD/NAD(P)-binding domain"/>
    <property type="match status" value="1"/>
</dbReference>
<dbReference type="PANTHER" id="PTHR47356:SF2">
    <property type="entry name" value="FAD-BINDING DOMAIN-CONTAINING PROTEIN-RELATED"/>
    <property type="match status" value="1"/>
</dbReference>
<gene>
    <name evidence="6" type="ORF">BGZ70_009032</name>
</gene>
<reference evidence="6" key="1">
    <citation type="journal article" date="2020" name="Fungal Divers.">
        <title>Resolving the Mortierellaceae phylogeny through synthesis of multi-gene phylogenetics and phylogenomics.</title>
        <authorList>
            <person name="Vandepol N."/>
            <person name="Liber J."/>
            <person name="Desiro A."/>
            <person name="Na H."/>
            <person name="Kennedy M."/>
            <person name="Barry K."/>
            <person name="Grigoriev I.V."/>
            <person name="Miller A.N."/>
            <person name="O'Donnell K."/>
            <person name="Stajich J.E."/>
            <person name="Bonito G."/>
        </authorList>
    </citation>
    <scope>NUCLEOTIDE SEQUENCE</scope>
    <source>
        <strain evidence="6">CK1249</strain>
    </source>
</reference>
<dbReference type="Pfam" id="PF01494">
    <property type="entry name" value="FAD_binding_3"/>
    <property type="match status" value="1"/>
</dbReference>
<dbReference type="InterPro" id="IPR036188">
    <property type="entry name" value="FAD/NAD-bd_sf"/>
</dbReference>
<accession>A0A9P6JD12</accession>
<dbReference type="PRINTS" id="PR00420">
    <property type="entry name" value="RNGMNOXGNASE"/>
</dbReference>
<evidence type="ECO:0000259" key="5">
    <source>
        <dbReference type="Pfam" id="PF01494"/>
    </source>
</evidence>
<dbReference type="PANTHER" id="PTHR47356">
    <property type="entry name" value="FAD-DEPENDENT MONOOXYGENASE ASQG-RELATED"/>
    <property type="match status" value="1"/>
</dbReference>
<dbReference type="AlphaFoldDB" id="A0A9P6JD12"/>
<comment type="caution">
    <text evidence="6">The sequence shown here is derived from an EMBL/GenBank/DDBJ whole genome shotgun (WGS) entry which is preliminary data.</text>
</comment>
<feature type="domain" description="FAD-binding" evidence="5">
    <location>
        <begin position="6"/>
        <end position="370"/>
    </location>
</feature>
<dbReference type="Gene3D" id="3.50.50.60">
    <property type="entry name" value="FAD/NAD(P)-binding domain"/>
    <property type="match status" value="1"/>
</dbReference>
<sequence length="449" mass="49936">MECHPKVLIVGAGIGGLLLAILLQRAGIDYEIFERATQVKPLGSAMVTGPNILPVFEQLGLLEQVEKISKPLKCLDIYNGSLDKLGTVEANKKERAGYHSMVFARKNLHHLLLSQIPPHKIHMGKKVLGMQETDDGVKIRCSDNSSYMGDILVGADGAYSGVRQSLYRQLSAAKLLPKQDEEELSMRYICLVGTTDSLDGQKFPQVADPFSHFEIVLAKDSSESIACFTVPENKICWLYTVQLSASSPNERFRNSEWGPEAASAMCDKVRDFKAPFGLTMGELIDVTPRETISKVMLEEKLFETWHHGRTALLGDACHKMLPSAGQGAINAMQDATILANCINDIKSLTVENISAALKDYQDQRYHHAKHQFETSKRFAVIMGGQTWSEALIRKLVLSYMPKSFNQRRQDKTCAYRPQANFLKAVPERGIIPVLPQVPSKRYSLNANAL</sequence>
<keyword evidence="7" id="KW-1185">Reference proteome</keyword>
<protein>
    <recommendedName>
        <fullName evidence="5">FAD-binding domain-containing protein</fullName>
    </recommendedName>
</protein>
<dbReference type="InterPro" id="IPR002938">
    <property type="entry name" value="FAD-bd"/>
</dbReference>
<dbReference type="Proteomes" id="UP000738359">
    <property type="component" value="Unassembled WGS sequence"/>
</dbReference>
<evidence type="ECO:0000256" key="1">
    <source>
        <dbReference type="ARBA" id="ARBA00007992"/>
    </source>
</evidence>
<organism evidence="6 7">
    <name type="scientific">Mortierella alpina</name>
    <name type="common">Oleaginous fungus</name>
    <name type="synonym">Mortierella renispora</name>
    <dbReference type="NCBI Taxonomy" id="64518"/>
    <lineage>
        <taxon>Eukaryota</taxon>
        <taxon>Fungi</taxon>
        <taxon>Fungi incertae sedis</taxon>
        <taxon>Mucoromycota</taxon>
        <taxon>Mortierellomycotina</taxon>
        <taxon>Mortierellomycetes</taxon>
        <taxon>Mortierellales</taxon>
        <taxon>Mortierellaceae</taxon>
        <taxon>Mortierella</taxon>
    </lineage>
</organism>
<evidence type="ECO:0000256" key="3">
    <source>
        <dbReference type="ARBA" id="ARBA00022827"/>
    </source>
</evidence>
<keyword evidence="4" id="KW-0560">Oxidoreductase</keyword>
<evidence type="ECO:0000313" key="6">
    <source>
        <dbReference type="EMBL" id="KAF9967565.1"/>
    </source>
</evidence>
<dbReference type="OrthoDB" id="655030at2759"/>
<dbReference type="EMBL" id="JAAAHY010000070">
    <property type="protein sequence ID" value="KAF9967565.1"/>
    <property type="molecule type" value="Genomic_DNA"/>
</dbReference>
<keyword evidence="3" id="KW-0274">FAD</keyword>
<proteinExistence type="inferred from homology"/>